<keyword evidence="1" id="KW-0805">Transcription regulation</keyword>
<name>A0ABY6DC45_9RHOB</name>
<dbReference type="EMBL" id="CP106738">
    <property type="protein sequence ID" value="UXX83727.1"/>
    <property type="molecule type" value="Genomic_DNA"/>
</dbReference>
<feature type="domain" description="HTH araC/xylS-type" evidence="3">
    <location>
        <begin position="160"/>
        <end position="258"/>
    </location>
</feature>
<protein>
    <submittedName>
        <fullName evidence="4">AraC family transcriptional regulator</fullName>
    </submittedName>
</protein>
<dbReference type="Proteomes" id="UP001064087">
    <property type="component" value="Chromosome"/>
</dbReference>
<dbReference type="PROSITE" id="PS01124">
    <property type="entry name" value="HTH_ARAC_FAMILY_2"/>
    <property type="match status" value="1"/>
</dbReference>
<dbReference type="RefSeq" id="WP_165192145.1">
    <property type="nucleotide sequence ID" value="NZ_CP106738.1"/>
</dbReference>
<dbReference type="SUPFAM" id="SSF46689">
    <property type="entry name" value="Homeodomain-like"/>
    <property type="match status" value="1"/>
</dbReference>
<dbReference type="InterPro" id="IPR018060">
    <property type="entry name" value="HTH_AraC"/>
</dbReference>
<dbReference type="InterPro" id="IPR009057">
    <property type="entry name" value="Homeodomain-like_sf"/>
</dbReference>
<evidence type="ECO:0000256" key="1">
    <source>
        <dbReference type="ARBA" id="ARBA00023015"/>
    </source>
</evidence>
<proteinExistence type="predicted"/>
<organism evidence="4 5">
    <name type="scientific">Roseovarius pelagicus</name>
    <dbReference type="NCBI Taxonomy" id="2980108"/>
    <lineage>
        <taxon>Bacteria</taxon>
        <taxon>Pseudomonadati</taxon>
        <taxon>Pseudomonadota</taxon>
        <taxon>Alphaproteobacteria</taxon>
        <taxon>Rhodobacterales</taxon>
        <taxon>Roseobacteraceae</taxon>
        <taxon>Roseovarius</taxon>
    </lineage>
</organism>
<dbReference type="SMART" id="SM00342">
    <property type="entry name" value="HTH_ARAC"/>
    <property type="match status" value="1"/>
</dbReference>
<accession>A0ABY6DC45</accession>
<gene>
    <name evidence="4" type="ORF">N7U68_03385</name>
</gene>
<dbReference type="Pfam" id="PF12833">
    <property type="entry name" value="HTH_18"/>
    <property type="match status" value="1"/>
</dbReference>
<evidence type="ECO:0000313" key="5">
    <source>
        <dbReference type="Proteomes" id="UP001064087"/>
    </source>
</evidence>
<evidence type="ECO:0000259" key="3">
    <source>
        <dbReference type="PROSITE" id="PS01124"/>
    </source>
</evidence>
<dbReference type="Gene3D" id="1.10.10.60">
    <property type="entry name" value="Homeodomain-like"/>
    <property type="match status" value="1"/>
</dbReference>
<evidence type="ECO:0000256" key="2">
    <source>
        <dbReference type="ARBA" id="ARBA00023163"/>
    </source>
</evidence>
<evidence type="ECO:0000313" key="4">
    <source>
        <dbReference type="EMBL" id="UXX83727.1"/>
    </source>
</evidence>
<sequence>MSSTPQILSLAQWMHGAPWRLALQHALQRHALVWVTRGQARVTVDGIRRGVGVHNALAIPAGTLFSLELGPQCFGLVCLIPPGGPTLMPDRPQHLRIREVHTQMELTALLDAMQRESNHPRDFSDEALGAHAQLMTVWLRRAMIAHEAPDRPNAAHRLVAAYAAMVARDYQSPMLMADYARDLGVTPTHLTRSCRQCCGLTAAEILTQRSLHAARVMLEDGGDSIRHVAVQLGFRSAAYFSRFILHHTGQTPSALRKSAATKKAA</sequence>
<dbReference type="PANTHER" id="PTHR11019:SF159">
    <property type="entry name" value="TRANSCRIPTIONAL REGULATOR-RELATED"/>
    <property type="match status" value="1"/>
</dbReference>
<keyword evidence="5" id="KW-1185">Reference proteome</keyword>
<dbReference type="SUPFAM" id="SSF51182">
    <property type="entry name" value="RmlC-like cupins"/>
    <property type="match status" value="1"/>
</dbReference>
<keyword evidence="2" id="KW-0804">Transcription</keyword>
<dbReference type="InterPro" id="IPR011051">
    <property type="entry name" value="RmlC_Cupin_sf"/>
</dbReference>
<dbReference type="PANTHER" id="PTHR11019">
    <property type="entry name" value="HTH-TYPE TRANSCRIPTIONAL REGULATOR NIMR"/>
    <property type="match status" value="1"/>
</dbReference>
<reference evidence="4" key="1">
    <citation type="submission" date="2022-10" db="EMBL/GenBank/DDBJ databases">
        <title>Roseovarius pelagicus sp. nov., isolated from Arctic seawater.</title>
        <authorList>
            <person name="Hong Y.W."/>
            <person name="Hwang C.Y."/>
        </authorList>
    </citation>
    <scope>NUCLEOTIDE SEQUENCE</scope>
    <source>
        <strain evidence="4">HL-MP18</strain>
    </source>
</reference>